<dbReference type="Proteomes" id="UP001160148">
    <property type="component" value="Unassembled WGS sequence"/>
</dbReference>
<comment type="caution">
    <text evidence="2">The sequence shown here is derived from an EMBL/GenBank/DDBJ whole genome shotgun (WGS) entry which is preliminary data.</text>
</comment>
<evidence type="ECO:0000256" key="1">
    <source>
        <dbReference type="SAM" id="MobiDB-lite"/>
    </source>
</evidence>
<proteinExistence type="predicted"/>
<gene>
    <name evidence="2" type="ORF">MEUPH1_LOCUS10733</name>
</gene>
<feature type="region of interest" description="Disordered" evidence="1">
    <location>
        <begin position="44"/>
        <end position="68"/>
    </location>
</feature>
<protein>
    <submittedName>
        <fullName evidence="2">Uncharacterized protein</fullName>
    </submittedName>
</protein>
<reference evidence="2 3" key="1">
    <citation type="submission" date="2023-01" db="EMBL/GenBank/DDBJ databases">
        <authorList>
            <person name="Whitehead M."/>
        </authorList>
    </citation>
    <scope>NUCLEOTIDE SEQUENCE [LARGE SCALE GENOMIC DNA]</scope>
</reference>
<sequence>MTRIGDQAAKKGGVQLVAVEFTMTRNETAPKAGVRLVDIELTAHRTAGPKNGHQPSLRDPKGGGSRLL</sequence>
<accession>A0AAV0WG60</accession>
<dbReference type="EMBL" id="CARXXK010000002">
    <property type="protein sequence ID" value="CAI6354789.1"/>
    <property type="molecule type" value="Genomic_DNA"/>
</dbReference>
<evidence type="ECO:0000313" key="2">
    <source>
        <dbReference type="EMBL" id="CAI6354789.1"/>
    </source>
</evidence>
<evidence type="ECO:0000313" key="3">
    <source>
        <dbReference type="Proteomes" id="UP001160148"/>
    </source>
</evidence>
<dbReference type="AlphaFoldDB" id="A0AAV0WG60"/>
<organism evidence="2 3">
    <name type="scientific">Macrosiphum euphorbiae</name>
    <name type="common">potato aphid</name>
    <dbReference type="NCBI Taxonomy" id="13131"/>
    <lineage>
        <taxon>Eukaryota</taxon>
        <taxon>Metazoa</taxon>
        <taxon>Ecdysozoa</taxon>
        <taxon>Arthropoda</taxon>
        <taxon>Hexapoda</taxon>
        <taxon>Insecta</taxon>
        <taxon>Pterygota</taxon>
        <taxon>Neoptera</taxon>
        <taxon>Paraneoptera</taxon>
        <taxon>Hemiptera</taxon>
        <taxon>Sternorrhyncha</taxon>
        <taxon>Aphidomorpha</taxon>
        <taxon>Aphidoidea</taxon>
        <taxon>Aphididae</taxon>
        <taxon>Macrosiphini</taxon>
        <taxon>Macrosiphum</taxon>
    </lineage>
</organism>
<name>A0AAV0WG60_9HEMI</name>
<keyword evidence="3" id="KW-1185">Reference proteome</keyword>